<sequence>MNYAEKEEAYSISEKPSGKDARGGSSSRGTVRIYEVPKKHRSKNLDAYTPRLVSIGLLHYGESQLQGMEDNKMEYASHFSRRFGVTWDKLPEQVSNQLQLVCNCYPIHVVKALNQPEKNLHEIIFTDGAFIVELFLKNHFIGMREKGDFIFDNPWVSNDVLHDLLLFENQLPFRFLATLFNTFVSVKNYNNLRKSLDDDVLLHHPPSFEELAHKYFSNVGNTGKVLLANADFRPTRHLLEFLFVLHQRYEDQNRDRPSFDQITQQVDEKTDLIKCPTATELNAAGVKFRYGKGKKRLCIGFDNDKGILTIPRLVVNDLTETFFRNMVAFEQSGNSSTKFISNSVILLDNLIDTPKDVEILVKHKIFKNELGTNQQVADLFNNLYKEFLTDPMEFDFAEEVRDLNKYRRTIWHRLNSNTTKWLAILRRDYFHSPWSIIGVVGGALILILTVIQTVCSLIPIFKKGVCE</sequence>
<proteinExistence type="predicted"/>
<evidence type="ECO:0000256" key="1">
    <source>
        <dbReference type="SAM" id="MobiDB-lite"/>
    </source>
</evidence>
<dbReference type="Proteomes" id="UP001161247">
    <property type="component" value="Chromosome 3"/>
</dbReference>
<name>A0AAV1CX47_OLDCO</name>
<protein>
    <submittedName>
        <fullName evidence="3">OLC1v1035756C1</fullName>
    </submittedName>
</protein>
<feature type="transmembrane region" description="Helical" evidence="2">
    <location>
        <begin position="434"/>
        <end position="461"/>
    </location>
</feature>
<evidence type="ECO:0000256" key="2">
    <source>
        <dbReference type="SAM" id="Phobius"/>
    </source>
</evidence>
<keyword evidence="2" id="KW-0812">Transmembrane</keyword>
<reference evidence="3" key="1">
    <citation type="submission" date="2023-03" db="EMBL/GenBank/DDBJ databases">
        <authorList>
            <person name="Julca I."/>
        </authorList>
    </citation>
    <scope>NUCLEOTIDE SEQUENCE</scope>
</reference>
<dbReference type="EMBL" id="OX459120">
    <property type="protein sequence ID" value="CAI9099012.1"/>
    <property type="molecule type" value="Genomic_DNA"/>
</dbReference>
<dbReference type="PANTHER" id="PTHR31170:SF20">
    <property type="entry name" value="DUF247 DOMAIN PROTEIN"/>
    <property type="match status" value="1"/>
</dbReference>
<keyword evidence="2" id="KW-0472">Membrane</keyword>
<dbReference type="PANTHER" id="PTHR31170">
    <property type="entry name" value="BNAC04G53230D PROTEIN"/>
    <property type="match status" value="1"/>
</dbReference>
<evidence type="ECO:0000313" key="3">
    <source>
        <dbReference type="EMBL" id="CAI9099012.1"/>
    </source>
</evidence>
<gene>
    <name evidence="3" type="ORF">OLC1_LOCUS9105</name>
</gene>
<organism evidence="3 4">
    <name type="scientific">Oldenlandia corymbosa var. corymbosa</name>
    <dbReference type="NCBI Taxonomy" id="529605"/>
    <lineage>
        <taxon>Eukaryota</taxon>
        <taxon>Viridiplantae</taxon>
        <taxon>Streptophyta</taxon>
        <taxon>Embryophyta</taxon>
        <taxon>Tracheophyta</taxon>
        <taxon>Spermatophyta</taxon>
        <taxon>Magnoliopsida</taxon>
        <taxon>eudicotyledons</taxon>
        <taxon>Gunneridae</taxon>
        <taxon>Pentapetalae</taxon>
        <taxon>asterids</taxon>
        <taxon>lamiids</taxon>
        <taxon>Gentianales</taxon>
        <taxon>Rubiaceae</taxon>
        <taxon>Rubioideae</taxon>
        <taxon>Spermacoceae</taxon>
        <taxon>Hedyotis-Oldenlandia complex</taxon>
        <taxon>Oldenlandia</taxon>
    </lineage>
</organism>
<keyword evidence="2" id="KW-1133">Transmembrane helix</keyword>
<dbReference type="InterPro" id="IPR004158">
    <property type="entry name" value="DUF247_pln"/>
</dbReference>
<accession>A0AAV1CX47</accession>
<dbReference type="AlphaFoldDB" id="A0AAV1CX47"/>
<keyword evidence="4" id="KW-1185">Reference proteome</keyword>
<feature type="region of interest" description="Disordered" evidence="1">
    <location>
        <begin position="1"/>
        <end position="33"/>
    </location>
</feature>
<evidence type="ECO:0000313" key="4">
    <source>
        <dbReference type="Proteomes" id="UP001161247"/>
    </source>
</evidence>
<dbReference type="Pfam" id="PF03140">
    <property type="entry name" value="DUF247"/>
    <property type="match status" value="1"/>
</dbReference>